<dbReference type="SUPFAM" id="SSF63411">
    <property type="entry name" value="LuxS/MPP-like metallohydrolase"/>
    <property type="match status" value="2"/>
</dbReference>
<dbReference type="Pfam" id="PF05193">
    <property type="entry name" value="Peptidase_M16_C"/>
    <property type="match status" value="1"/>
</dbReference>
<dbReference type="AlphaFoldDB" id="A0A3R9YWW0"/>
<dbReference type="InterPro" id="IPR011765">
    <property type="entry name" value="Pept_M16_N"/>
</dbReference>
<dbReference type="InterPro" id="IPR011249">
    <property type="entry name" value="Metalloenz_LuxS/M16"/>
</dbReference>
<comment type="caution">
    <text evidence="3">The sequence shown here is derived from an EMBL/GenBank/DDBJ whole genome shotgun (WGS) entry which is preliminary data.</text>
</comment>
<dbReference type="Gene3D" id="3.30.830.10">
    <property type="entry name" value="Metalloenzyme, LuxS/M16 peptidase-like"/>
    <property type="match status" value="2"/>
</dbReference>
<evidence type="ECO:0000313" key="3">
    <source>
        <dbReference type="EMBL" id="RST89238.1"/>
    </source>
</evidence>
<dbReference type="NCBIfam" id="NF047421">
    <property type="entry name" value="YfmH_fam"/>
    <property type="match status" value="1"/>
</dbReference>
<dbReference type="RefSeq" id="WP_125943172.1">
    <property type="nucleotide sequence ID" value="NZ_PXZH01000002.1"/>
</dbReference>
<keyword evidence="4" id="KW-1185">Reference proteome</keyword>
<accession>A0A3R9YWW0</accession>
<dbReference type="GO" id="GO:0046872">
    <property type="term" value="F:metal ion binding"/>
    <property type="evidence" value="ECO:0007669"/>
    <property type="project" value="InterPro"/>
</dbReference>
<feature type="domain" description="Peptidase M16 N-terminal" evidence="1">
    <location>
        <begin position="63"/>
        <end position="175"/>
    </location>
</feature>
<name>A0A3R9YWW0_9ENTE</name>
<dbReference type="InterPro" id="IPR007863">
    <property type="entry name" value="Peptidase_M16_C"/>
</dbReference>
<organism evidence="3 4">
    <name type="scientific">Vagococcus humatus</name>
    <dbReference type="NCBI Taxonomy" id="1889241"/>
    <lineage>
        <taxon>Bacteria</taxon>
        <taxon>Bacillati</taxon>
        <taxon>Bacillota</taxon>
        <taxon>Bacilli</taxon>
        <taxon>Lactobacillales</taxon>
        <taxon>Enterococcaceae</taxon>
        <taxon>Vagococcus</taxon>
    </lineage>
</organism>
<evidence type="ECO:0000259" key="1">
    <source>
        <dbReference type="Pfam" id="PF00675"/>
    </source>
</evidence>
<dbReference type="EMBL" id="PXZH01000002">
    <property type="protein sequence ID" value="RST89238.1"/>
    <property type="molecule type" value="Genomic_DNA"/>
</dbReference>
<proteinExistence type="predicted"/>
<dbReference type="PANTHER" id="PTHR11851">
    <property type="entry name" value="METALLOPROTEASE"/>
    <property type="match status" value="1"/>
</dbReference>
<dbReference type="Proteomes" id="UP000277864">
    <property type="component" value="Unassembled WGS sequence"/>
</dbReference>
<evidence type="ECO:0000313" key="4">
    <source>
        <dbReference type="Proteomes" id="UP000277864"/>
    </source>
</evidence>
<gene>
    <name evidence="3" type="ORF">C7P63_05535</name>
</gene>
<reference evidence="3 4" key="1">
    <citation type="submission" date="2018-03" db="EMBL/GenBank/DDBJ databases">
        <authorList>
            <person name="Gulvik C.A."/>
        </authorList>
    </citation>
    <scope>NUCLEOTIDE SEQUENCE [LARGE SCALE GENOMIC DNA]</scope>
    <source>
        <strain evidence="3 4">JCM 31581</strain>
    </source>
</reference>
<protein>
    <submittedName>
        <fullName evidence="3">Peptidase M16</fullName>
    </submittedName>
</protein>
<dbReference type="PANTHER" id="PTHR11851:SF134">
    <property type="entry name" value="ZINC-DEPENDENT PROTEASE"/>
    <property type="match status" value="1"/>
</dbReference>
<dbReference type="InterPro" id="IPR050361">
    <property type="entry name" value="MPP/UQCRC_Complex"/>
</dbReference>
<feature type="domain" description="Peptidase M16 C-terminal" evidence="2">
    <location>
        <begin position="182"/>
        <end position="365"/>
    </location>
</feature>
<evidence type="ECO:0000259" key="2">
    <source>
        <dbReference type="Pfam" id="PF05193"/>
    </source>
</evidence>
<dbReference type="OrthoDB" id="9811314at2"/>
<sequence length="433" mass="49812">MKKINYPVVEETLYQETLDNGLRVTLLPKPDFHKTYSLFTTEYGSIDNKFIPINQKEYCQVPDGIAHFLEHKMFEKEDGDVFHIFGKQGASANAYTSFTRTSYLFSTTDQVVQNLETLLDFVQEPYFTEETVEKEKGIIAQEIQMYQDDPNWRLFFGILNNLYPNHPLHVDIAGTVESIQEITAKDLYTCYETFYHPSNMNLFIVGNIEPNAIMKVIKDNQLKKEFEPSAPIKRDLPSGTEPGIIKESSLTMPISKPKAVLGIKGVTPLPTTEKEQLIYKTAASLLFQLLFGSTSQNQLSMYNEGLIDDSFSYEFNLERDFYFADISTDTKEPERFVKTIEDILLTAKTSPDVTDERLALLKKRLLGKHLQSLNSLEYIANQFSQLTFETVTLFDLTEIIAQIQLADIYQVVDTFFLAENFSHFFMYPEEVKE</sequence>
<dbReference type="Pfam" id="PF00675">
    <property type="entry name" value="Peptidase_M16"/>
    <property type="match status" value="1"/>
</dbReference>